<proteinExistence type="predicted"/>
<accession>A0AAX3IAS7</accession>
<dbReference type="AlphaFoldDB" id="A0AAX3IAS7"/>
<name>A0AAX3IAS7_9PSED</name>
<reference evidence="2 3" key="1">
    <citation type="submission" date="2019-05" db="EMBL/GenBank/DDBJ databases">
        <authorList>
            <consortium name="Pathogen Informatics"/>
        </authorList>
    </citation>
    <scope>NUCLEOTIDE SEQUENCE [LARGE SCALE GENOMIC DNA]</scope>
    <source>
        <strain evidence="2 3">NCTC10696</strain>
    </source>
</reference>
<organism evidence="2 3">
    <name type="scientific">Pseudomonas synxantha</name>
    <dbReference type="NCBI Taxonomy" id="47883"/>
    <lineage>
        <taxon>Bacteria</taxon>
        <taxon>Pseudomonadati</taxon>
        <taxon>Pseudomonadota</taxon>
        <taxon>Gammaproteobacteria</taxon>
        <taxon>Pseudomonadales</taxon>
        <taxon>Pseudomonadaceae</taxon>
        <taxon>Pseudomonas</taxon>
    </lineage>
</organism>
<keyword evidence="1" id="KW-0472">Membrane</keyword>
<keyword evidence="1" id="KW-1133">Transmembrane helix</keyword>
<dbReference type="Proteomes" id="UP000306562">
    <property type="component" value="Chromosome"/>
</dbReference>
<sequence>MTSIDTWDPWVAIIFIGTPGLLAIAGTGYSLLPEPLPPRRHKGGLKEQPLYLSLGAELREAGLDLVPIGNFENCRNGYVVKGIYPYGRCKLCRSSTFPASSEKASDCRYGTDACLFSVADTCSHSVEAQVIQPDLPKVPDRSASANKPAFHSFKPWSLCYRDHLYKGETNGRSHL</sequence>
<keyword evidence="1" id="KW-0812">Transmembrane</keyword>
<evidence type="ECO:0000313" key="3">
    <source>
        <dbReference type="Proteomes" id="UP000306562"/>
    </source>
</evidence>
<feature type="transmembrane region" description="Helical" evidence="1">
    <location>
        <begin position="12"/>
        <end position="32"/>
    </location>
</feature>
<evidence type="ECO:0000313" key="2">
    <source>
        <dbReference type="EMBL" id="VTR03353.1"/>
    </source>
</evidence>
<dbReference type="EMBL" id="LR590482">
    <property type="protein sequence ID" value="VTR03353.1"/>
    <property type="molecule type" value="Genomic_DNA"/>
</dbReference>
<gene>
    <name evidence="2" type="ORF">NCTC10696_04301</name>
</gene>
<evidence type="ECO:0000256" key="1">
    <source>
        <dbReference type="SAM" id="Phobius"/>
    </source>
</evidence>
<protein>
    <submittedName>
        <fullName evidence="2">Uncharacterized protein</fullName>
    </submittedName>
</protein>